<evidence type="ECO:0000256" key="4">
    <source>
        <dbReference type="SAM" id="Phobius"/>
    </source>
</evidence>
<organism evidence="6 7">
    <name type="scientific">Flammeovirga agarivorans</name>
    <dbReference type="NCBI Taxonomy" id="2726742"/>
    <lineage>
        <taxon>Bacteria</taxon>
        <taxon>Pseudomonadati</taxon>
        <taxon>Bacteroidota</taxon>
        <taxon>Cytophagia</taxon>
        <taxon>Cytophagales</taxon>
        <taxon>Flammeovirgaceae</taxon>
        <taxon>Flammeovirga</taxon>
    </lineage>
</organism>
<dbReference type="Gene3D" id="2.40.100.10">
    <property type="entry name" value="Cyclophilin-like"/>
    <property type="match status" value="1"/>
</dbReference>
<feature type="domain" description="Carboxyltransferase" evidence="5">
    <location>
        <begin position="1"/>
        <end position="197"/>
    </location>
</feature>
<reference evidence="6 7" key="1">
    <citation type="submission" date="2020-04" db="EMBL/GenBank/DDBJ databases">
        <title>Flammeovirga sp. SR4, a novel species isolated from seawater.</title>
        <authorList>
            <person name="Wang X."/>
        </authorList>
    </citation>
    <scope>NUCLEOTIDE SEQUENCE [LARGE SCALE GENOMIC DNA]</scope>
    <source>
        <strain evidence="6 7">SR4</strain>
    </source>
</reference>
<name>A0A7X8SMT7_9BACT</name>
<dbReference type="EMBL" id="JABAIL010000005">
    <property type="protein sequence ID" value="NLR93111.1"/>
    <property type="molecule type" value="Genomic_DNA"/>
</dbReference>
<gene>
    <name evidence="6" type="primary">pxpB</name>
    <name evidence="6" type="ORF">HGP29_18000</name>
</gene>
<keyword evidence="4" id="KW-0812">Transmembrane</keyword>
<accession>A0A7X8SMT7</accession>
<evidence type="ECO:0000313" key="6">
    <source>
        <dbReference type="EMBL" id="NLR93111.1"/>
    </source>
</evidence>
<evidence type="ECO:0000259" key="5">
    <source>
        <dbReference type="SMART" id="SM00796"/>
    </source>
</evidence>
<dbReference type="GO" id="GO:0017168">
    <property type="term" value="F:5-oxoprolinase (ATP-hydrolyzing) activity"/>
    <property type="evidence" value="ECO:0007669"/>
    <property type="project" value="UniProtKB-EC"/>
</dbReference>
<dbReference type="AlphaFoldDB" id="A0A7X8SMT7"/>
<keyword evidence="4" id="KW-0472">Membrane</keyword>
<dbReference type="GO" id="GO:0005524">
    <property type="term" value="F:ATP binding"/>
    <property type="evidence" value="ECO:0007669"/>
    <property type="project" value="UniProtKB-KW"/>
</dbReference>
<comment type="caution">
    <text evidence="6">The sequence shown here is derived from an EMBL/GenBank/DDBJ whole genome shotgun (WGS) entry which is preliminary data.</text>
</comment>
<keyword evidence="1" id="KW-0547">Nucleotide-binding</keyword>
<evidence type="ECO:0000256" key="3">
    <source>
        <dbReference type="ARBA" id="ARBA00022840"/>
    </source>
</evidence>
<dbReference type="SUPFAM" id="SSF160467">
    <property type="entry name" value="PH0987 N-terminal domain-like"/>
    <property type="match status" value="1"/>
</dbReference>
<dbReference type="EC" id="3.5.2.9" evidence="6"/>
<dbReference type="InterPro" id="IPR029000">
    <property type="entry name" value="Cyclophilin-like_dom_sf"/>
</dbReference>
<feature type="transmembrane region" description="Helical" evidence="4">
    <location>
        <begin position="123"/>
        <end position="146"/>
    </location>
</feature>
<dbReference type="RefSeq" id="WP_168883817.1">
    <property type="nucleotide sequence ID" value="NZ_JABAIL010000005.1"/>
</dbReference>
<dbReference type="Proteomes" id="UP000585050">
    <property type="component" value="Unassembled WGS sequence"/>
</dbReference>
<protein>
    <submittedName>
        <fullName evidence="6">5-oxoprolinase subunit PxpB</fullName>
        <ecNumber evidence="6">3.5.2.9</ecNumber>
    </submittedName>
</protein>
<keyword evidence="4" id="KW-1133">Transmembrane helix</keyword>
<keyword evidence="3" id="KW-0067">ATP-binding</keyword>
<dbReference type="NCBIfam" id="TIGR00370">
    <property type="entry name" value="5-oxoprolinase subunit PxpB"/>
    <property type="match status" value="1"/>
</dbReference>
<sequence>MEIKPYGESALIIQFENEVSLKIHQQVKSWYKHLLSINIKGVLSIIPAYTSITILFDSKHQQFSSLKELLVSLDIPTIHHSKSKIVEIPVCYDEQLGIDINEVSQSLGLSIKEIIQYHTSTTYTVYMLGFSPGFMYLGGLAPQLFIPRKKVPRLKIPAGAVGLADKQTGIYPQATPGGWQIIGQTPISIFSVNKSPLIQMGDQVKFKPIDLSTYQQLKSE</sequence>
<dbReference type="Pfam" id="PF02682">
    <property type="entry name" value="CT_C_D"/>
    <property type="match status" value="1"/>
</dbReference>
<dbReference type="PANTHER" id="PTHR34698">
    <property type="entry name" value="5-OXOPROLINASE SUBUNIT B"/>
    <property type="match status" value="1"/>
</dbReference>
<dbReference type="InterPro" id="IPR010016">
    <property type="entry name" value="PxpB"/>
</dbReference>
<evidence type="ECO:0000256" key="1">
    <source>
        <dbReference type="ARBA" id="ARBA00022741"/>
    </source>
</evidence>
<keyword evidence="7" id="KW-1185">Reference proteome</keyword>
<dbReference type="SUPFAM" id="SSF50891">
    <property type="entry name" value="Cyclophilin-like"/>
    <property type="match status" value="1"/>
</dbReference>
<evidence type="ECO:0000256" key="2">
    <source>
        <dbReference type="ARBA" id="ARBA00022801"/>
    </source>
</evidence>
<keyword evidence="2 6" id="KW-0378">Hydrolase</keyword>
<evidence type="ECO:0000313" key="7">
    <source>
        <dbReference type="Proteomes" id="UP000585050"/>
    </source>
</evidence>
<proteinExistence type="predicted"/>
<dbReference type="Gene3D" id="3.30.1360.40">
    <property type="match status" value="1"/>
</dbReference>
<dbReference type="PANTHER" id="PTHR34698:SF2">
    <property type="entry name" value="5-OXOPROLINASE SUBUNIT B"/>
    <property type="match status" value="1"/>
</dbReference>
<dbReference type="SMART" id="SM00796">
    <property type="entry name" value="AHS1"/>
    <property type="match status" value="1"/>
</dbReference>
<dbReference type="InterPro" id="IPR003833">
    <property type="entry name" value="CT_C_D"/>
</dbReference>